<sequence>MGGFTTKNAFTVFAYPSSDNESVDFEESDLHPSQRPNFCETKEGKCIQICGLPPLHVPLSEYICFRRCMKPT</sequence>
<dbReference type="EMBL" id="CAJVPY010002430">
    <property type="protein sequence ID" value="CAG8560394.1"/>
    <property type="molecule type" value="Genomic_DNA"/>
</dbReference>
<evidence type="ECO:0000313" key="1">
    <source>
        <dbReference type="EMBL" id="CAG8560394.1"/>
    </source>
</evidence>
<organism evidence="1 2">
    <name type="scientific">Dentiscutata erythropus</name>
    <dbReference type="NCBI Taxonomy" id="1348616"/>
    <lineage>
        <taxon>Eukaryota</taxon>
        <taxon>Fungi</taxon>
        <taxon>Fungi incertae sedis</taxon>
        <taxon>Mucoromycota</taxon>
        <taxon>Glomeromycotina</taxon>
        <taxon>Glomeromycetes</taxon>
        <taxon>Diversisporales</taxon>
        <taxon>Gigasporaceae</taxon>
        <taxon>Dentiscutata</taxon>
    </lineage>
</organism>
<comment type="caution">
    <text evidence="1">The sequence shown here is derived from an EMBL/GenBank/DDBJ whole genome shotgun (WGS) entry which is preliminary data.</text>
</comment>
<evidence type="ECO:0000313" key="2">
    <source>
        <dbReference type="Proteomes" id="UP000789405"/>
    </source>
</evidence>
<gene>
    <name evidence="1" type="ORF">DERYTH_LOCUS5709</name>
</gene>
<protein>
    <submittedName>
        <fullName evidence="1">27996_t:CDS:1</fullName>
    </submittedName>
</protein>
<keyword evidence="2" id="KW-1185">Reference proteome</keyword>
<name>A0A9N9BCT6_9GLOM</name>
<reference evidence="1" key="1">
    <citation type="submission" date="2021-06" db="EMBL/GenBank/DDBJ databases">
        <authorList>
            <person name="Kallberg Y."/>
            <person name="Tangrot J."/>
            <person name="Rosling A."/>
        </authorList>
    </citation>
    <scope>NUCLEOTIDE SEQUENCE</scope>
    <source>
        <strain evidence="1">MA453B</strain>
    </source>
</reference>
<accession>A0A9N9BCT6</accession>
<proteinExistence type="predicted"/>
<dbReference type="Proteomes" id="UP000789405">
    <property type="component" value="Unassembled WGS sequence"/>
</dbReference>
<dbReference type="OrthoDB" id="10408241at2759"/>
<dbReference type="AlphaFoldDB" id="A0A9N9BCT6"/>